<evidence type="ECO:0000313" key="2">
    <source>
        <dbReference type="WBParaSite" id="PS1159_v2.g19343.t1"/>
    </source>
</evidence>
<sequence length="249" mass="27864">MSPQAPEVSQSLPKITLSSVNEMAVDVIVSRQSPVIFTLESPKRSGADISRSENVSKKSRKSATTIDMDNFEEELNDKCCFGFVNMLTLLQIVALLNFLFDGICTYLSLHTITTYLFAMSATGSLLCLCAVISAVQEEKHKMLGSTAIWVTLKLLIVGILYVCATASMVEFYYSNDSIVIEPELIILFFFIPFCMAFLGLQWKLTIKVVNLIQARDEFYIIPSAHGSVEMRPSLRLYLAAQKLKDLQKF</sequence>
<evidence type="ECO:0000313" key="1">
    <source>
        <dbReference type="Proteomes" id="UP000887580"/>
    </source>
</evidence>
<name>A0AC35FQN8_9BILA</name>
<proteinExistence type="predicted"/>
<dbReference type="Proteomes" id="UP000887580">
    <property type="component" value="Unplaced"/>
</dbReference>
<organism evidence="1 2">
    <name type="scientific">Panagrolaimus sp. PS1159</name>
    <dbReference type="NCBI Taxonomy" id="55785"/>
    <lineage>
        <taxon>Eukaryota</taxon>
        <taxon>Metazoa</taxon>
        <taxon>Ecdysozoa</taxon>
        <taxon>Nematoda</taxon>
        <taxon>Chromadorea</taxon>
        <taxon>Rhabditida</taxon>
        <taxon>Tylenchina</taxon>
        <taxon>Panagrolaimomorpha</taxon>
        <taxon>Panagrolaimoidea</taxon>
        <taxon>Panagrolaimidae</taxon>
        <taxon>Panagrolaimus</taxon>
    </lineage>
</organism>
<reference evidence="2" key="1">
    <citation type="submission" date="2022-11" db="UniProtKB">
        <authorList>
            <consortium name="WormBaseParasite"/>
        </authorList>
    </citation>
    <scope>IDENTIFICATION</scope>
</reference>
<accession>A0AC35FQN8</accession>
<protein>
    <submittedName>
        <fullName evidence="2">Uncharacterized protein</fullName>
    </submittedName>
</protein>
<dbReference type="WBParaSite" id="PS1159_v2.g19343.t1">
    <property type="protein sequence ID" value="PS1159_v2.g19343.t1"/>
    <property type="gene ID" value="PS1159_v2.g19343"/>
</dbReference>